<keyword evidence="3" id="KW-0456">Lyase</keyword>
<dbReference type="InterPro" id="IPR027521">
    <property type="entry name" value="Usb1"/>
</dbReference>
<comment type="catalytic activity">
    <reaction evidence="5">
        <text>a 3'-end uridylyl-uridine-RNA = a 3'-end 2',3'-cyclophospho-uridine-RNA + uridine</text>
        <dbReference type="Rhea" id="RHEA:46052"/>
        <dbReference type="Rhea" id="RHEA-COMP:17384"/>
        <dbReference type="Rhea" id="RHEA-COMP:17385"/>
        <dbReference type="ChEBI" id="CHEBI:16704"/>
        <dbReference type="ChEBI" id="CHEBI:85643"/>
        <dbReference type="ChEBI" id="CHEBI:85644"/>
    </reaction>
    <physiologicalReaction direction="left-to-right" evidence="5">
        <dbReference type="Rhea" id="RHEA:46053"/>
    </physiologicalReaction>
</comment>
<keyword evidence="1 6" id="KW-0540">Nuclease</keyword>
<gene>
    <name evidence="7" type="ORF">RR48_07593</name>
</gene>
<evidence type="ECO:0000256" key="5">
    <source>
        <dbReference type="ARBA" id="ARBA00029300"/>
    </source>
</evidence>
<evidence type="ECO:0000256" key="4">
    <source>
        <dbReference type="ARBA" id="ARBA00023242"/>
    </source>
</evidence>
<comment type="similarity">
    <text evidence="6">Belongs to the 2H phosphoesterase superfamily. USB1 family.</text>
</comment>
<dbReference type="PANTHER" id="PTHR13522">
    <property type="entry name" value="U6 SNRNA PHOSPHODIESTERASE 1"/>
    <property type="match status" value="1"/>
</dbReference>
<dbReference type="KEGG" id="pmac:106719190"/>
<keyword evidence="4 6" id="KW-0539">Nucleus</keyword>
<evidence type="ECO:0000256" key="2">
    <source>
        <dbReference type="ARBA" id="ARBA00022801"/>
    </source>
</evidence>
<name>A0A194QNT5_PAPMA</name>
<dbReference type="OrthoDB" id="49151at2759"/>
<dbReference type="FunCoup" id="A0A194QNT5">
    <property type="interactions" value="430"/>
</dbReference>
<feature type="active site" description="Proton donor/acceptor" evidence="6">
    <location>
        <position position="199"/>
    </location>
</feature>
<evidence type="ECO:0000256" key="6">
    <source>
        <dbReference type="HAMAP-Rule" id="MF_03040"/>
    </source>
</evidence>
<dbReference type="Gene3D" id="3.90.1140.10">
    <property type="entry name" value="Cyclic phosphodiesterase"/>
    <property type="match status" value="1"/>
</dbReference>
<dbReference type="Pfam" id="PF09749">
    <property type="entry name" value="HVSL"/>
    <property type="match status" value="1"/>
</dbReference>
<dbReference type="PANTHER" id="PTHR13522:SF3">
    <property type="entry name" value="U6 SNRNA PHOSPHODIESTERASE 1"/>
    <property type="match status" value="1"/>
</dbReference>
<keyword evidence="2 6" id="KW-0378">Hydrolase</keyword>
<dbReference type="InParanoid" id="A0A194QNT5"/>
<evidence type="ECO:0000313" key="7">
    <source>
        <dbReference type="EMBL" id="KPJ07177.1"/>
    </source>
</evidence>
<protein>
    <recommendedName>
        <fullName evidence="6">U6 snRNA phosphodiesterase</fullName>
        <ecNumber evidence="6">3.1.4.-</ecNumber>
    </recommendedName>
</protein>
<dbReference type="GO" id="GO:0005634">
    <property type="term" value="C:nucleus"/>
    <property type="evidence" value="ECO:0007669"/>
    <property type="project" value="UniProtKB-SubCell"/>
</dbReference>
<evidence type="ECO:0000256" key="3">
    <source>
        <dbReference type="ARBA" id="ARBA00023239"/>
    </source>
</evidence>
<accession>A0A194QNT5</accession>
<comment type="subcellular location">
    <subcellularLocation>
        <location evidence="6">Nucleus</location>
    </subcellularLocation>
</comment>
<evidence type="ECO:0000256" key="1">
    <source>
        <dbReference type="ARBA" id="ARBA00022722"/>
    </source>
</evidence>
<feature type="active site" description="Proton donor/acceptor" evidence="6">
    <location>
        <position position="110"/>
    </location>
</feature>
<dbReference type="STRING" id="76193.A0A194QNT5"/>
<comment type="function">
    <text evidence="6">Phosphodiesterase responsible for the U6 snRNA 3' end processing. Acts as an exoribonuclease (RNase) responsible for trimming the poly(U) tract of the last nucleotides in the pre-U6 snRNA molecule, leading to the formation of mature U6 snRNA.</text>
</comment>
<dbReference type="EC" id="3.1.4.-" evidence="6"/>
<organism evidence="7 8">
    <name type="scientific">Papilio machaon</name>
    <name type="common">Old World swallowtail butterfly</name>
    <dbReference type="NCBI Taxonomy" id="76193"/>
    <lineage>
        <taxon>Eukaryota</taxon>
        <taxon>Metazoa</taxon>
        <taxon>Ecdysozoa</taxon>
        <taxon>Arthropoda</taxon>
        <taxon>Hexapoda</taxon>
        <taxon>Insecta</taxon>
        <taxon>Pterygota</taxon>
        <taxon>Neoptera</taxon>
        <taxon>Endopterygota</taxon>
        <taxon>Lepidoptera</taxon>
        <taxon>Glossata</taxon>
        <taxon>Ditrysia</taxon>
        <taxon>Papilionoidea</taxon>
        <taxon>Papilionidae</taxon>
        <taxon>Papilioninae</taxon>
        <taxon>Papilio</taxon>
    </lineage>
</organism>
<keyword evidence="8" id="KW-1185">Reference proteome</keyword>
<dbReference type="GO" id="GO:0016829">
    <property type="term" value="F:lyase activity"/>
    <property type="evidence" value="ECO:0007669"/>
    <property type="project" value="UniProtKB-KW"/>
</dbReference>
<dbReference type="GO" id="GO:0034477">
    <property type="term" value="P:U6 snRNA 3'-end processing"/>
    <property type="evidence" value="ECO:0007669"/>
    <property type="project" value="UniProtKB-UniRule"/>
</dbReference>
<dbReference type="AlphaFoldDB" id="A0A194QNT5"/>
<sequence length="254" mass="29425">MSGLLYICDYGNNSDSDEFEVDNKLPELKRSEKLPVPNLSHIPAVPVEQYKDNPDLHNGRVRSFPHVRGNWATFVYIKYQDEDSLLNFATKLQSLLLEVKDLFNLCDDFHLSLSKTVVLNYHTIVPFTQSLKEVFCDIERFYLGFDNIQVLCNDEKTRTFIVLKADYFSVKSLTSLVKKIDAVLGDFKSEKFYQDPSFHISLLWANGDHKEKLETLLDNVKEVNRAEVVKKIKSVLVDKVYCKSGNKFYQYSLE</sequence>
<dbReference type="HAMAP" id="MF_03040">
    <property type="entry name" value="USB1"/>
    <property type="match status" value="1"/>
</dbReference>
<proteinExistence type="inferred from homology"/>
<reference evidence="7 8" key="1">
    <citation type="journal article" date="2015" name="Nat. Commun.">
        <title>Outbred genome sequencing and CRISPR/Cas9 gene editing in butterflies.</title>
        <authorList>
            <person name="Li X."/>
            <person name="Fan D."/>
            <person name="Zhang W."/>
            <person name="Liu G."/>
            <person name="Zhang L."/>
            <person name="Zhao L."/>
            <person name="Fang X."/>
            <person name="Chen L."/>
            <person name="Dong Y."/>
            <person name="Chen Y."/>
            <person name="Ding Y."/>
            <person name="Zhao R."/>
            <person name="Feng M."/>
            <person name="Zhu Y."/>
            <person name="Feng Y."/>
            <person name="Jiang X."/>
            <person name="Zhu D."/>
            <person name="Xiang H."/>
            <person name="Feng X."/>
            <person name="Li S."/>
            <person name="Wang J."/>
            <person name="Zhang G."/>
            <person name="Kronforst M.R."/>
            <person name="Wang W."/>
        </authorList>
    </citation>
    <scope>NUCLEOTIDE SEQUENCE [LARGE SCALE GENOMIC DNA]</scope>
    <source>
        <strain evidence="7">Ya'a_city_454_Pm</strain>
        <tissue evidence="7">Whole body</tissue>
    </source>
</reference>
<dbReference type="Proteomes" id="UP000053240">
    <property type="component" value="Unassembled WGS sequence"/>
</dbReference>
<dbReference type="EMBL" id="KQ461190">
    <property type="protein sequence ID" value="KPJ07177.1"/>
    <property type="molecule type" value="Genomic_DNA"/>
</dbReference>
<evidence type="ECO:0000313" key="8">
    <source>
        <dbReference type="Proteomes" id="UP000053240"/>
    </source>
</evidence>
<dbReference type="GO" id="GO:1990838">
    <property type="term" value="F:poly(U)-specific exoribonuclease activity, producing 3' uridine cyclic phosphate ends"/>
    <property type="evidence" value="ECO:0007669"/>
    <property type="project" value="UniProtKB-UniRule"/>
</dbReference>